<protein>
    <submittedName>
        <fullName evidence="1">Uncharacterized protein</fullName>
    </submittedName>
</protein>
<evidence type="ECO:0000313" key="1">
    <source>
        <dbReference type="EMBL" id="MEQ2249726.1"/>
    </source>
</evidence>
<keyword evidence="2" id="KW-1185">Reference proteome</keyword>
<proteinExistence type="predicted"/>
<reference evidence="1 2" key="1">
    <citation type="submission" date="2021-06" db="EMBL/GenBank/DDBJ databases">
        <authorList>
            <person name="Palmer J.M."/>
        </authorList>
    </citation>
    <scope>NUCLEOTIDE SEQUENCE [LARGE SCALE GENOMIC DNA]</scope>
    <source>
        <strain evidence="2">if_2019</strain>
        <tissue evidence="1">Muscle</tissue>
    </source>
</reference>
<sequence length="101" mass="11941">MLHKVKRFYARVLPWEQLPRLMKTYTFVCTCSHTHKHTWYLSRCTSNTQEHTEWLLHSCSFSTFSLFSSPSSSALVLWCLFNTNTQTDVDLEYFLFLFCGG</sequence>
<dbReference type="Proteomes" id="UP001482620">
    <property type="component" value="Unassembled WGS sequence"/>
</dbReference>
<comment type="caution">
    <text evidence="1">The sequence shown here is derived from an EMBL/GenBank/DDBJ whole genome shotgun (WGS) entry which is preliminary data.</text>
</comment>
<accession>A0ABV0UZS7</accession>
<gene>
    <name evidence="1" type="ORF">ILYODFUR_032217</name>
</gene>
<dbReference type="EMBL" id="JAHRIQ010086272">
    <property type="protein sequence ID" value="MEQ2249726.1"/>
    <property type="molecule type" value="Genomic_DNA"/>
</dbReference>
<name>A0ABV0UZS7_9TELE</name>
<organism evidence="1 2">
    <name type="scientific">Ilyodon furcidens</name>
    <name type="common">goldbreast splitfin</name>
    <dbReference type="NCBI Taxonomy" id="33524"/>
    <lineage>
        <taxon>Eukaryota</taxon>
        <taxon>Metazoa</taxon>
        <taxon>Chordata</taxon>
        <taxon>Craniata</taxon>
        <taxon>Vertebrata</taxon>
        <taxon>Euteleostomi</taxon>
        <taxon>Actinopterygii</taxon>
        <taxon>Neopterygii</taxon>
        <taxon>Teleostei</taxon>
        <taxon>Neoteleostei</taxon>
        <taxon>Acanthomorphata</taxon>
        <taxon>Ovalentaria</taxon>
        <taxon>Atherinomorphae</taxon>
        <taxon>Cyprinodontiformes</taxon>
        <taxon>Goodeidae</taxon>
        <taxon>Ilyodon</taxon>
    </lineage>
</organism>
<evidence type="ECO:0000313" key="2">
    <source>
        <dbReference type="Proteomes" id="UP001482620"/>
    </source>
</evidence>